<dbReference type="GeneID" id="20202769"/>
<dbReference type="CTD" id="20202769"/>
<organism evidence="2 3">
    <name type="scientific">Helobdella robusta</name>
    <name type="common">Californian leech</name>
    <dbReference type="NCBI Taxonomy" id="6412"/>
    <lineage>
        <taxon>Eukaryota</taxon>
        <taxon>Metazoa</taxon>
        <taxon>Spiralia</taxon>
        <taxon>Lophotrochozoa</taxon>
        <taxon>Annelida</taxon>
        <taxon>Clitellata</taxon>
        <taxon>Hirudinea</taxon>
        <taxon>Rhynchobdellida</taxon>
        <taxon>Glossiphoniidae</taxon>
        <taxon>Helobdella</taxon>
    </lineage>
</organism>
<evidence type="ECO:0000313" key="3">
    <source>
        <dbReference type="Proteomes" id="UP000015101"/>
    </source>
</evidence>
<reference evidence="1 3" key="2">
    <citation type="journal article" date="2013" name="Nature">
        <title>Insights into bilaterian evolution from three spiralian genomes.</title>
        <authorList>
            <person name="Simakov O."/>
            <person name="Marletaz F."/>
            <person name="Cho S.J."/>
            <person name="Edsinger-Gonzales E."/>
            <person name="Havlak P."/>
            <person name="Hellsten U."/>
            <person name="Kuo D.H."/>
            <person name="Larsson T."/>
            <person name="Lv J."/>
            <person name="Arendt D."/>
            <person name="Savage R."/>
            <person name="Osoegawa K."/>
            <person name="de Jong P."/>
            <person name="Grimwood J."/>
            <person name="Chapman J.A."/>
            <person name="Shapiro H."/>
            <person name="Aerts A."/>
            <person name="Otillar R.P."/>
            <person name="Terry A.Y."/>
            <person name="Boore J.L."/>
            <person name="Grigoriev I.V."/>
            <person name="Lindberg D.R."/>
            <person name="Seaver E.C."/>
            <person name="Weisblat D.A."/>
            <person name="Putnam N.H."/>
            <person name="Rokhsar D.S."/>
        </authorList>
    </citation>
    <scope>NUCLEOTIDE SEQUENCE</scope>
</reference>
<sequence>MKKTRLTLIGATQRKVTKTNLATSGYRRALIAQLTETLINENKNPHEFEFDDQDVESNAVVDAGANTELMALLQKISSEIKQQSTKIEKQSTTVEQSTKIEQQSTEIKQTREKIDAKIEQQKADIDDKIIQQLRELRKQFDVKAEQQSAVVNTKIEDVRSKFDQKVIELDQKLRSG</sequence>
<dbReference type="HOGENOM" id="CLU_129490_0_0_1"/>
<dbReference type="AlphaFoldDB" id="T1F1R9"/>
<reference evidence="2" key="3">
    <citation type="submission" date="2015-06" db="UniProtKB">
        <authorList>
            <consortium name="EnsemblMetazoa"/>
        </authorList>
    </citation>
    <scope>IDENTIFICATION</scope>
</reference>
<dbReference type="EnsemblMetazoa" id="HelroT169321">
    <property type="protein sequence ID" value="HelroP169321"/>
    <property type="gene ID" value="HelroG169321"/>
</dbReference>
<evidence type="ECO:0000313" key="1">
    <source>
        <dbReference type="EMBL" id="ESO08468.1"/>
    </source>
</evidence>
<dbReference type="EMBL" id="AMQM01003258">
    <property type="status" value="NOT_ANNOTATED_CDS"/>
    <property type="molecule type" value="Genomic_DNA"/>
</dbReference>
<proteinExistence type="predicted"/>
<accession>T1F1R9</accession>
<dbReference type="EMBL" id="KB096080">
    <property type="protein sequence ID" value="ESO08468.1"/>
    <property type="molecule type" value="Genomic_DNA"/>
</dbReference>
<reference evidence="3" key="1">
    <citation type="submission" date="2012-12" db="EMBL/GenBank/DDBJ databases">
        <authorList>
            <person name="Hellsten U."/>
            <person name="Grimwood J."/>
            <person name="Chapman J.A."/>
            <person name="Shapiro H."/>
            <person name="Aerts A."/>
            <person name="Otillar R.P."/>
            <person name="Terry A.Y."/>
            <person name="Boore J.L."/>
            <person name="Simakov O."/>
            <person name="Marletaz F."/>
            <person name="Cho S.-J."/>
            <person name="Edsinger-Gonzales E."/>
            <person name="Havlak P."/>
            <person name="Kuo D.-H."/>
            <person name="Larsson T."/>
            <person name="Lv J."/>
            <person name="Arendt D."/>
            <person name="Savage R."/>
            <person name="Osoegawa K."/>
            <person name="de Jong P."/>
            <person name="Lindberg D.R."/>
            <person name="Seaver E.C."/>
            <person name="Weisblat D.A."/>
            <person name="Putnam N.H."/>
            <person name="Grigoriev I.V."/>
            <person name="Rokhsar D.S."/>
        </authorList>
    </citation>
    <scope>NUCLEOTIDE SEQUENCE</scope>
</reference>
<gene>
    <name evidence="2" type="primary">20202769</name>
    <name evidence="1" type="ORF">HELRODRAFT_169321</name>
</gene>
<dbReference type="RefSeq" id="XP_009013398.1">
    <property type="nucleotide sequence ID" value="XM_009015150.1"/>
</dbReference>
<name>T1F1R9_HELRO</name>
<dbReference type="Gene3D" id="1.20.120.20">
    <property type="entry name" value="Apolipoprotein"/>
    <property type="match status" value="1"/>
</dbReference>
<evidence type="ECO:0000313" key="2">
    <source>
        <dbReference type="EnsemblMetazoa" id="HelroP169321"/>
    </source>
</evidence>
<keyword evidence="3" id="KW-1185">Reference proteome</keyword>
<dbReference type="InParanoid" id="T1F1R9"/>
<protein>
    <submittedName>
        <fullName evidence="1 2">Uncharacterized protein</fullName>
    </submittedName>
</protein>
<dbReference type="KEGG" id="hro:HELRODRAFT_169321"/>
<dbReference type="Proteomes" id="UP000015101">
    <property type="component" value="Unassembled WGS sequence"/>
</dbReference>